<reference evidence="1 2" key="1">
    <citation type="submission" date="2018-11" db="EMBL/GenBank/DDBJ databases">
        <title>Sequencing the genomes of 1000 actinobacteria strains.</title>
        <authorList>
            <person name="Klenk H.-P."/>
        </authorList>
    </citation>
    <scope>NUCLEOTIDE SEQUENCE [LARGE SCALE GENOMIC DNA]</scope>
    <source>
        <strain evidence="1 2">DSM 13521</strain>
    </source>
</reference>
<evidence type="ECO:0000313" key="2">
    <source>
        <dbReference type="Proteomes" id="UP000275356"/>
    </source>
</evidence>
<gene>
    <name evidence="1" type="ORF">EDD28_0530</name>
</gene>
<dbReference type="RefSeq" id="WP_123738201.1">
    <property type="nucleotide sequence ID" value="NZ_RKHQ01000001.1"/>
</dbReference>
<accession>A0A3N2D855</accession>
<evidence type="ECO:0000313" key="1">
    <source>
        <dbReference type="EMBL" id="ROR95961.1"/>
    </source>
</evidence>
<keyword evidence="2" id="KW-1185">Reference proteome</keyword>
<dbReference type="AlphaFoldDB" id="A0A3N2D855"/>
<sequence>MRATLDDLLVSADPARPALDDPAVHAALADLVADTAAVEPLPLGTRRRMPVRRWAVPVAAGVLTLGATAAAAEGVFDLFSADSPIHLSTTHELAGGTGGCGLFVNVLPADGEARTDASGVTIQSGSPETFDQAEYDAVADFMATHDWDAELAGVEWENTTYDEVPGGGVEESGTVDLDGVQAKITAALEREGLNAGGSADLVTAVSCGVSSDGSQPWSGS</sequence>
<dbReference type="EMBL" id="RKHQ01000001">
    <property type="protein sequence ID" value="ROR95961.1"/>
    <property type="molecule type" value="Genomic_DNA"/>
</dbReference>
<dbReference type="Proteomes" id="UP000275356">
    <property type="component" value="Unassembled WGS sequence"/>
</dbReference>
<protein>
    <submittedName>
        <fullName evidence="1">Uncharacterized protein</fullName>
    </submittedName>
</protein>
<organism evidence="1 2">
    <name type="scientific">Salana multivorans</name>
    <dbReference type="NCBI Taxonomy" id="120377"/>
    <lineage>
        <taxon>Bacteria</taxon>
        <taxon>Bacillati</taxon>
        <taxon>Actinomycetota</taxon>
        <taxon>Actinomycetes</taxon>
        <taxon>Micrococcales</taxon>
        <taxon>Beutenbergiaceae</taxon>
        <taxon>Salana</taxon>
    </lineage>
</organism>
<name>A0A3N2D855_9MICO</name>
<comment type="caution">
    <text evidence="1">The sequence shown here is derived from an EMBL/GenBank/DDBJ whole genome shotgun (WGS) entry which is preliminary data.</text>
</comment>
<proteinExistence type="predicted"/>